<evidence type="ECO:0000313" key="7">
    <source>
        <dbReference type="Proteomes" id="UP001652445"/>
    </source>
</evidence>
<keyword evidence="5" id="KW-0119">Carbohydrate metabolism</keyword>
<dbReference type="PANTHER" id="PTHR31609:SF1">
    <property type="entry name" value="CARBOHYDRATE DEACETYLASE"/>
    <property type="match status" value="1"/>
</dbReference>
<gene>
    <name evidence="6" type="ORF">OB236_35900</name>
</gene>
<accession>A0ABT2US95</accession>
<dbReference type="InterPro" id="IPR022948">
    <property type="entry name" value="COD_ChbG_bac"/>
</dbReference>
<dbReference type="InterPro" id="IPR006879">
    <property type="entry name" value="YdjC-like"/>
</dbReference>
<reference evidence="6 7" key="1">
    <citation type="submission" date="2022-09" db="EMBL/GenBank/DDBJ databases">
        <authorList>
            <person name="Han X.L."/>
            <person name="Wang Q."/>
            <person name="Lu T."/>
        </authorList>
    </citation>
    <scope>NUCLEOTIDE SEQUENCE [LARGE SCALE GENOMIC DNA]</scope>
    <source>
        <strain evidence="6 7">WQ 127069</strain>
    </source>
</reference>
<evidence type="ECO:0000256" key="4">
    <source>
        <dbReference type="ARBA" id="ARBA00022842"/>
    </source>
</evidence>
<dbReference type="Proteomes" id="UP001652445">
    <property type="component" value="Unassembled WGS sequence"/>
</dbReference>
<dbReference type="InterPro" id="IPR011330">
    <property type="entry name" value="Glyco_hydro/deAcase_b/a-brl"/>
</dbReference>
<dbReference type="SUPFAM" id="SSF88713">
    <property type="entry name" value="Glycoside hydrolase/deacetylase"/>
    <property type="match status" value="1"/>
</dbReference>
<keyword evidence="3" id="KW-0378">Hydrolase</keyword>
<evidence type="ECO:0000256" key="2">
    <source>
        <dbReference type="ARBA" id="ARBA00022723"/>
    </source>
</evidence>
<keyword evidence="7" id="KW-1185">Reference proteome</keyword>
<dbReference type="CDD" id="cd10803">
    <property type="entry name" value="YdjC_EF3048_like"/>
    <property type="match status" value="1"/>
</dbReference>
<comment type="cofactor">
    <cofactor evidence="1">
        <name>Mg(2+)</name>
        <dbReference type="ChEBI" id="CHEBI:18420"/>
    </cofactor>
</comment>
<sequence>MTKYLIINADDFGLSQSINQGIIEAYHAGTVSSTTLMCNMPGFHDAVTLAKKTPSLGVGLHFNLTYGKPLANQQKVSSLVNPKGVFSKDRSKWTEAHIITELEVQFKRFIASGLYPTHLDSHHHIHIDSELVYRALKDLSIRLQIPMRLHPLIIEDRQIFRSSDYLILDTYDTDDGVDRLIGYLDHLPDGITELMCHPGYVDDDVRAYSVWTDGRAKELHVFTNQRIVEKLSELDIQLVNFGFIPEPEKPECSEPFEQTLVEVIPQPIPQSIPKRKTKKKMVNRRKKRGIRVLNKVKVMKLKKKIILKKKKRYTKLSSKKVS</sequence>
<dbReference type="RefSeq" id="WP_262688295.1">
    <property type="nucleotide sequence ID" value="NZ_JAOQIO010000121.1"/>
</dbReference>
<evidence type="ECO:0000256" key="1">
    <source>
        <dbReference type="ARBA" id="ARBA00001946"/>
    </source>
</evidence>
<evidence type="ECO:0000313" key="6">
    <source>
        <dbReference type="EMBL" id="MCU6797523.1"/>
    </source>
</evidence>
<dbReference type="Gene3D" id="3.20.20.370">
    <property type="entry name" value="Glycoside hydrolase/deacetylase"/>
    <property type="match status" value="1"/>
</dbReference>
<keyword evidence="4" id="KW-0460">Magnesium</keyword>
<proteinExistence type="predicted"/>
<organism evidence="6 7">
    <name type="scientific">Paenibacillus baimaensis</name>
    <dbReference type="NCBI Taxonomy" id="2982185"/>
    <lineage>
        <taxon>Bacteria</taxon>
        <taxon>Bacillati</taxon>
        <taxon>Bacillota</taxon>
        <taxon>Bacilli</taxon>
        <taxon>Bacillales</taxon>
        <taxon>Paenibacillaceae</taxon>
        <taxon>Paenibacillus</taxon>
    </lineage>
</organism>
<name>A0ABT2US95_9BACL</name>
<dbReference type="Pfam" id="PF04794">
    <property type="entry name" value="YdjC"/>
    <property type="match status" value="1"/>
</dbReference>
<evidence type="ECO:0000256" key="3">
    <source>
        <dbReference type="ARBA" id="ARBA00022801"/>
    </source>
</evidence>
<evidence type="ECO:0000256" key="5">
    <source>
        <dbReference type="ARBA" id="ARBA00023277"/>
    </source>
</evidence>
<keyword evidence="2" id="KW-0479">Metal-binding</keyword>
<protein>
    <submittedName>
        <fullName evidence="6">Carbohydrate deacetylase</fullName>
    </submittedName>
</protein>
<dbReference type="EMBL" id="JAOQIO010000121">
    <property type="protein sequence ID" value="MCU6797523.1"/>
    <property type="molecule type" value="Genomic_DNA"/>
</dbReference>
<comment type="caution">
    <text evidence="6">The sequence shown here is derived from an EMBL/GenBank/DDBJ whole genome shotgun (WGS) entry which is preliminary data.</text>
</comment>
<dbReference type="PANTHER" id="PTHR31609">
    <property type="entry name" value="YDJC DEACETYLASE FAMILY MEMBER"/>
    <property type="match status" value="1"/>
</dbReference>